<name>A0AA39QUR6_9LECA</name>
<dbReference type="AlphaFoldDB" id="A0AA39QUR6"/>
<proteinExistence type="predicted"/>
<dbReference type="EMBL" id="JAFEKC020000021">
    <property type="protein sequence ID" value="KAK0508103.1"/>
    <property type="molecule type" value="Genomic_DNA"/>
</dbReference>
<evidence type="ECO:0000313" key="3">
    <source>
        <dbReference type="Proteomes" id="UP001166286"/>
    </source>
</evidence>
<gene>
    <name evidence="2" type="ORF">JMJ35_009187</name>
</gene>
<dbReference type="PANTHER" id="PTHR33112">
    <property type="entry name" value="DOMAIN PROTEIN, PUTATIVE-RELATED"/>
    <property type="match status" value="1"/>
</dbReference>
<comment type="caution">
    <text evidence="2">The sequence shown here is derived from an EMBL/GenBank/DDBJ whole genome shotgun (WGS) entry which is preliminary data.</text>
</comment>
<evidence type="ECO:0000259" key="1">
    <source>
        <dbReference type="Pfam" id="PF06985"/>
    </source>
</evidence>
<sequence>MVSTRPIECNPGSNASLTKISSWLEDCQEAHTLCQDRSEIRPTRLFEISNIDSRNSLRLRNTQQLGQVPFAALSYCWGGDQPLKCLDEVLSEFMTDIVFSDLPKTIRDAVTDNQHDKTSEIAKMPYIYGNAIFTIAAAGSRSVHDGFLHHRAVDPGAVAFRLPYRCHDNLVGSITLLNIHISAQPIDERCWTLQERLLSKRTIEFGSRQTRWFCQEAISGIAEVFGQLLSNQYKAGLWLSSMHAGLLWKGSDDQRQPRPTIYQGPSWSWTSVNGKVNFHSFNVNDWRPEDCQAQIMEIDCFRVNDLAPYGAIREDSGQLKLRARTATGARVALTERKGREGKFKVGFFGQNGAGLCIAQARMSSDANEENFHEDGANDKDESSITALEIQSCIEGYSWQCRGLVLRQIPAEDGWFRRVGTFEYVTNRQQNETAEAFETRVALQLDWFRHKSYSTVVIV</sequence>
<protein>
    <recommendedName>
        <fullName evidence="1">Heterokaryon incompatibility domain-containing protein</fullName>
    </recommendedName>
</protein>
<evidence type="ECO:0000313" key="2">
    <source>
        <dbReference type="EMBL" id="KAK0508103.1"/>
    </source>
</evidence>
<feature type="domain" description="Heterokaryon incompatibility" evidence="1">
    <location>
        <begin position="112"/>
        <end position="195"/>
    </location>
</feature>
<dbReference type="Proteomes" id="UP001166286">
    <property type="component" value="Unassembled WGS sequence"/>
</dbReference>
<keyword evidence="3" id="KW-1185">Reference proteome</keyword>
<dbReference type="Pfam" id="PF06985">
    <property type="entry name" value="HET"/>
    <property type="match status" value="1"/>
</dbReference>
<dbReference type="PANTHER" id="PTHR33112:SF16">
    <property type="entry name" value="HETEROKARYON INCOMPATIBILITY DOMAIN-CONTAINING PROTEIN"/>
    <property type="match status" value="1"/>
</dbReference>
<reference evidence="2" key="1">
    <citation type="submission" date="2023-03" db="EMBL/GenBank/DDBJ databases">
        <title>Complete genome of Cladonia borealis.</title>
        <authorList>
            <person name="Park H."/>
        </authorList>
    </citation>
    <scope>NUCLEOTIDE SEQUENCE</scope>
    <source>
        <strain evidence="2">ANT050790</strain>
    </source>
</reference>
<accession>A0AA39QUR6</accession>
<organism evidence="2 3">
    <name type="scientific">Cladonia borealis</name>
    <dbReference type="NCBI Taxonomy" id="184061"/>
    <lineage>
        <taxon>Eukaryota</taxon>
        <taxon>Fungi</taxon>
        <taxon>Dikarya</taxon>
        <taxon>Ascomycota</taxon>
        <taxon>Pezizomycotina</taxon>
        <taxon>Lecanoromycetes</taxon>
        <taxon>OSLEUM clade</taxon>
        <taxon>Lecanoromycetidae</taxon>
        <taxon>Lecanorales</taxon>
        <taxon>Lecanorineae</taxon>
        <taxon>Cladoniaceae</taxon>
        <taxon>Cladonia</taxon>
    </lineage>
</organism>
<dbReference type="InterPro" id="IPR010730">
    <property type="entry name" value="HET"/>
</dbReference>